<dbReference type="WBParaSite" id="RSKR_0000129050.1">
    <property type="protein sequence ID" value="RSKR_0000129050.1"/>
    <property type="gene ID" value="RSKR_0000129050"/>
</dbReference>
<proteinExistence type="predicted"/>
<name>A0AC35TJB5_9BILA</name>
<organism evidence="1 2">
    <name type="scientific">Rhabditophanes sp. KR3021</name>
    <dbReference type="NCBI Taxonomy" id="114890"/>
    <lineage>
        <taxon>Eukaryota</taxon>
        <taxon>Metazoa</taxon>
        <taxon>Ecdysozoa</taxon>
        <taxon>Nematoda</taxon>
        <taxon>Chromadorea</taxon>
        <taxon>Rhabditida</taxon>
        <taxon>Tylenchina</taxon>
        <taxon>Panagrolaimomorpha</taxon>
        <taxon>Strongyloidoidea</taxon>
        <taxon>Alloionematidae</taxon>
        <taxon>Rhabditophanes</taxon>
    </lineage>
</organism>
<evidence type="ECO:0000313" key="1">
    <source>
        <dbReference type="Proteomes" id="UP000095286"/>
    </source>
</evidence>
<sequence>MKFVWQRIFVLSIGISCFQDCSQSVRYVIANENSEPVVKPTYAFELATVIKYDLELDSCESHEDKAYASLFIDSVLVRFPTFFSSVAAVFGLGSFSDDRAVLFLVP</sequence>
<protein>
    <submittedName>
        <fullName evidence="2">Neur_chan_LBD domain-containing protein</fullName>
    </submittedName>
</protein>
<reference evidence="2" key="1">
    <citation type="submission" date="2016-11" db="UniProtKB">
        <authorList>
            <consortium name="WormBaseParasite"/>
        </authorList>
    </citation>
    <scope>IDENTIFICATION</scope>
    <source>
        <strain evidence="2">KR3021</strain>
    </source>
</reference>
<dbReference type="Proteomes" id="UP000095286">
    <property type="component" value="Unplaced"/>
</dbReference>
<accession>A0AC35TJB5</accession>
<evidence type="ECO:0000313" key="2">
    <source>
        <dbReference type="WBParaSite" id="RSKR_0000129050.1"/>
    </source>
</evidence>